<reference evidence="7" key="1">
    <citation type="journal article" date="2019" name="Int. J. Syst. Evol. Microbiol.">
        <title>The Global Catalogue of Microorganisms (GCM) 10K type strain sequencing project: providing services to taxonomists for standard genome sequencing and annotation.</title>
        <authorList>
            <consortium name="The Broad Institute Genomics Platform"/>
            <consortium name="The Broad Institute Genome Sequencing Center for Infectious Disease"/>
            <person name="Wu L."/>
            <person name="Ma J."/>
        </authorList>
    </citation>
    <scope>NUCLEOTIDE SEQUENCE [LARGE SCALE GENOMIC DNA]</scope>
    <source>
        <strain evidence="7">JCM 15614</strain>
    </source>
</reference>
<keyword evidence="4" id="KW-0732">Signal</keyword>
<dbReference type="RefSeq" id="WP_344687080.1">
    <property type="nucleotide sequence ID" value="NZ_BAAAVV010000001.1"/>
</dbReference>
<dbReference type="Gene3D" id="1.10.405.10">
    <property type="entry name" value="Guanine Nucleotide Dissociation Inhibitor, domain 1"/>
    <property type="match status" value="1"/>
</dbReference>
<organism evidence="6 7">
    <name type="scientific">Blastococcus jejuensis</name>
    <dbReference type="NCBI Taxonomy" id="351224"/>
    <lineage>
        <taxon>Bacteria</taxon>
        <taxon>Bacillati</taxon>
        <taxon>Actinomycetota</taxon>
        <taxon>Actinomycetes</taxon>
        <taxon>Geodermatophilales</taxon>
        <taxon>Geodermatophilaceae</taxon>
        <taxon>Blastococcus</taxon>
    </lineage>
</organism>
<dbReference type="InterPro" id="IPR001613">
    <property type="entry name" value="Flavin_amine_oxidase"/>
</dbReference>
<dbReference type="Pfam" id="PF01593">
    <property type="entry name" value="Amino_oxidase"/>
    <property type="match status" value="1"/>
</dbReference>
<dbReference type="PROSITE" id="PS51318">
    <property type="entry name" value="TAT"/>
    <property type="match status" value="1"/>
</dbReference>
<sequence>MPQLSRRQLMTGAALAAGAAVLHPGVAQAGPAGGGGRTLSADVVVVGAGLAGLTAARALTAAGRRVVVLEARDRVGGRTLSHPLPGGHVADLGGTWIGPTQNAVAELATELGLDTFAQVDDGNALYYRDGVVLPYPSGGPTGGAPPDPTILPDLVAVIALIDEMSTKVPVDAPWTAADAEDWDRQTLETWLREHTTSPQTREVASAAFNALFGAEAREISLLYALWYVACAGDEDNPGTFERLIDVRGGAQERRFVDGAQSLSLRMAAALGERVQLSAPVRSVVQTADGVRVVSDRLSVQASRAIIAVPPNLAGRIDYDPPLPTARDHYTQHSPQGRLMKVEAVYDRPFWRDAGLTGAVVSDTGPGKICYDVTPADDSIGGLLAFVGGDEARRWGDDHAALQAAVLDQLVTFFGPQAAAPREVVVQDWSDEVWSRGGPVHLLGPGALTQDREAIWAPVGRLHWAGTETATFWHGYMDGAISSGRRAAAEVLAAR</sequence>
<dbReference type="PRINTS" id="PR00757">
    <property type="entry name" value="AMINEOXDASEF"/>
</dbReference>
<evidence type="ECO:0000259" key="5">
    <source>
        <dbReference type="Pfam" id="PF01593"/>
    </source>
</evidence>
<dbReference type="PANTHER" id="PTHR43563">
    <property type="entry name" value="AMINE OXIDASE"/>
    <property type="match status" value="1"/>
</dbReference>
<dbReference type="InterPro" id="IPR036188">
    <property type="entry name" value="FAD/NAD-bd_sf"/>
</dbReference>
<feature type="signal peptide" evidence="4">
    <location>
        <begin position="1"/>
        <end position="29"/>
    </location>
</feature>
<evidence type="ECO:0000256" key="1">
    <source>
        <dbReference type="ARBA" id="ARBA00001974"/>
    </source>
</evidence>
<comment type="similarity">
    <text evidence="2">Belongs to the flavin monoamine oxidase family.</text>
</comment>
<gene>
    <name evidence="6" type="ORF">GCM10010531_06550</name>
</gene>
<proteinExistence type="inferred from homology"/>
<dbReference type="EMBL" id="BAAAVV010000001">
    <property type="protein sequence ID" value="GAA3157865.1"/>
    <property type="molecule type" value="Genomic_DNA"/>
</dbReference>
<evidence type="ECO:0000313" key="6">
    <source>
        <dbReference type="EMBL" id="GAA3157865.1"/>
    </source>
</evidence>
<dbReference type="Gene3D" id="3.50.50.60">
    <property type="entry name" value="FAD/NAD(P)-binding domain"/>
    <property type="match status" value="1"/>
</dbReference>
<keyword evidence="7" id="KW-1185">Reference proteome</keyword>
<protein>
    <submittedName>
        <fullName evidence="6">FAD-dependent oxidoreductase</fullName>
    </submittedName>
</protein>
<name>A0ABP6NTI0_9ACTN</name>
<comment type="cofactor">
    <cofactor evidence="1">
        <name>FAD</name>
        <dbReference type="ChEBI" id="CHEBI:57692"/>
    </cofactor>
</comment>
<dbReference type="Gene3D" id="3.90.660.10">
    <property type="match status" value="1"/>
</dbReference>
<dbReference type="SUPFAM" id="SSF54373">
    <property type="entry name" value="FAD-linked reductases, C-terminal domain"/>
    <property type="match status" value="1"/>
</dbReference>
<evidence type="ECO:0000313" key="7">
    <source>
        <dbReference type="Proteomes" id="UP001499924"/>
    </source>
</evidence>
<dbReference type="InterPro" id="IPR050703">
    <property type="entry name" value="Flavin_MAO"/>
</dbReference>
<dbReference type="InterPro" id="IPR006311">
    <property type="entry name" value="TAT_signal"/>
</dbReference>
<keyword evidence="3" id="KW-0560">Oxidoreductase</keyword>
<dbReference type="Proteomes" id="UP001499924">
    <property type="component" value="Unassembled WGS sequence"/>
</dbReference>
<dbReference type="PANTHER" id="PTHR43563:SF14">
    <property type="entry name" value="AMINE OXIDASE"/>
    <property type="match status" value="1"/>
</dbReference>
<evidence type="ECO:0000256" key="3">
    <source>
        <dbReference type="ARBA" id="ARBA00023002"/>
    </source>
</evidence>
<feature type="domain" description="Amine oxidase" evidence="5">
    <location>
        <begin position="50"/>
        <end position="491"/>
    </location>
</feature>
<dbReference type="InterPro" id="IPR002937">
    <property type="entry name" value="Amino_oxidase"/>
</dbReference>
<feature type="chain" id="PRO_5045431482" evidence="4">
    <location>
        <begin position="30"/>
        <end position="494"/>
    </location>
</feature>
<evidence type="ECO:0000256" key="4">
    <source>
        <dbReference type="SAM" id="SignalP"/>
    </source>
</evidence>
<comment type="caution">
    <text evidence="6">The sequence shown here is derived from an EMBL/GenBank/DDBJ whole genome shotgun (WGS) entry which is preliminary data.</text>
</comment>
<dbReference type="SUPFAM" id="SSF51905">
    <property type="entry name" value="FAD/NAD(P)-binding domain"/>
    <property type="match status" value="1"/>
</dbReference>
<accession>A0ABP6NTI0</accession>
<evidence type="ECO:0000256" key="2">
    <source>
        <dbReference type="ARBA" id="ARBA00005995"/>
    </source>
</evidence>